<dbReference type="OrthoDB" id="2495484at2759"/>
<dbReference type="PANTHER" id="PTHR33069:SF3">
    <property type="entry name" value="DYNEIN HEAVY CHAIN TAIL DOMAIN-CONTAINING PROTEIN"/>
    <property type="match status" value="1"/>
</dbReference>
<evidence type="ECO:0000313" key="2">
    <source>
        <dbReference type="Proteomes" id="UP000324748"/>
    </source>
</evidence>
<proteinExistence type="predicted"/>
<comment type="caution">
    <text evidence="1">The sequence shown here is derived from an EMBL/GenBank/DDBJ whole genome shotgun (WGS) entry which is preliminary data.</text>
</comment>
<gene>
    <name evidence="1" type="ORF">PGT21_014042</name>
</gene>
<keyword evidence="2" id="KW-1185">Reference proteome</keyword>
<dbReference type="AlphaFoldDB" id="A0A5B0LIU7"/>
<organism evidence="1 2">
    <name type="scientific">Puccinia graminis f. sp. tritici</name>
    <dbReference type="NCBI Taxonomy" id="56615"/>
    <lineage>
        <taxon>Eukaryota</taxon>
        <taxon>Fungi</taxon>
        <taxon>Dikarya</taxon>
        <taxon>Basidiomycota</taxon>
        <taxon>Pucciniomycotina</taxon>
        <taxon>Pucciniomycetes</taxon>
        <taxon>Pucciniales</taxon>
        <taxon>Pucciniaceae</taxon>
        <taxon>Puccinia</taxon>
    </lineage>
</organism>
<dbReference type="PANTHER" id="PTHR33069">
    <property type="entry name" value="CHROMOSOME 7, WHOLE GENOME SHOTGUN SEQUENCE-RELATED"/>
    <property type="match status" value="1"/>
</dbReference>
<dbReference type="EMBL" id="VSWC01000197">
    <property type="protein sequence ID" value="KAA1064767.1"/>
    <property type="molecule type" value="Genomic_DNA"/>
</dbReference>
<evidence type="ECO:0000313" key="1">
    <source>
        <dbReference type="EMBL" id="KAA1064767.1"/>
    </source>
</evidence>
<reference evidence="1 2" key="1">
    <citation type="submission" date="2019-05" db="EMBL/GenBank/DDBJ databases">
        <title>Emergence of the Ug99 lineage of the wheat stem rust pathogen through somatic hybridization.</title>
        <authorList>
            <person name="Li F."/>
            <person name="Upadhyaya N.M."/>
            <person name="Sperschneider J."/>
            <person name="Matny O."/>
            <person name="Nguyen-Phuc H."/>
            <person name="Mago R."/>
            <person name="Raley C."/>
            <person name="Miller M.E."/>
            <person name="Silverstein K.A.T."/>
            <person name="Henningsen E."/>
            <person name="Hirsch C.D."/>
            <person name="Visser B."/>
            <person name="Pretorius Z.A."/>
            <person name="Steffenson B.J."/>
            <person name="Schwessinger B."/>
            <person name="Dodds P.N."/>
            <person name="Figueroa M."/>
        </authorList>
    </citation>
    <scope>NUCLEOTIDE SEQUENCE [LARGE SCALE GENOMIC DNA]</scope>
    <source>
        <strain evidence="1">21-0</strain>
    </source>
</reference>
<name>A0A5B0LIU7_PUCGR</name>
<accession>A0A5B0LIU7</accession>
<protein>
    <submittedName>
        <fullName evidence="1">Uncharacterized protein</fullName>
    </submittedName>
</protein>
<sequence>MIMDSSTISEETKGLIVKALEGLANESWKTHDGEFPTFPEETFLSHMIDTGKADLIKLQTISLPALRQQLLGLIESFDLRTLDKEHKPKYPDVLEITHQLGPTLNLIDTSTESISPAIGSEAMELLSKVDHDYGIVKRYRCEELRARLHVLMTHNLRNLFGSYWEFVQSWNFVGPASSDSDHDLDMIRLRDSIIELTDESCQVIDDDIIKWSKRSDFAILQKTWQEQADDFSDTLNFMAQQIDYNVNFKKKPKEGAPRNNPRENIWGGYNGFDAPEDQAETDSEDDGSLPEFNLLNLELIPSIRSTIPLLKLGRIFFTKLLDTPKGKPPFSLSDRLSSYELEELKTTTISFRICIMQILHAIYEAEDLAGLNSQRVDIMPLFDQGPPRALDKSLTLLAFFLVPKPSQLDLPLPENPFKEWFCEFRFTFSTALQQLRENLFTSDSERTYSPDEMF</sequence>
<dbReference type="Proteomes" id="UP000324748">
    <property type="component" value="Unassembled WGS sequence"/>
</dbReference>